<evidence type="ECO:0000313" key="1">
    <source>
        <dbReference type="EMBL" id="KAL3270805.1"/>
    </source>
</evidence>
<proteinExistence type="predicted"/>
<comment type="caution">
    <text evidence="1">The sequence shown here is derived from an EMBL/GenBank/DDBJ whole genome shotgun (WGS) entry which is preliminary data.</text>
</comment>
<protein>
    <submittedName>
        <fullName evidence="1">Uncharacterized protein</fullName>
    </submittedName>
</protein>
<organism evidence="1 2">
    <name type="scientific">Cryptolaemus montrouzieri</name>
    <dbReference type="NCBI Taxonomy" id="559131"/>
    <lineage>
        <taxon>Eukaryota</taxon>
        <taxon>Metazoa</taxon>
        <taxon>Ecdysozoa</taxon>
        <taxon>Arthropoda</taxon>
        <taxon>Hexapoda</taxon>
        <taxon>Insecta</taxon>
        <taxon>Pterygota</taxon>
        <taxon>Neoptera</taxon>
        <taxon>Endopterygota</taxon>
        <taxon>Coleoptera</taxon>
        <taxon>Polyphaga</taxon>
        <taxon>Cucujiformia</taxon>
        <taxon>Coccinelloidea</taxon>
        <taxon>Coccinellidae</taxon>
        <taxon>Scymninae</taxon>
        <taxon>Scymnini</taxon>
        <taxon>Cryptolaemus</taxon>
    </lineage>
</organism>
<evidence type="ECO:0000313" key="2">
    <source>
        <dbReference type="Proteomes" id="UP001516400"/>
    </source>
</evidence>
<reference evidence="1 2" key="1">
    <citation type="journal article" date="2021" name="BMC Biol.">
        <title>Horizontally acquired antibacterial genes associated with adaptive radiation of ladybird beetles.</title>
        <authorList>
            <person name="Li H.S."/>
            <person name="Tang X.F."/>
            <person name="Huang Y.H."/>
            <person name="Xu Z.Y."/>
            <person name="Chen M.L."/>
            <person name="Du X.Y."/>
            <person name="Qiu B.Y."/>
            <person name="Chen P.T."/>
            <person name="Zhang W."/>
            <person name="Slipinski A."/>
            <person name="Escalona H.E."/>
            <person name="Waterhouse R.M."/>
            <person name="Zwick A."/>
            <person name="Pang H."/>
        </authorList>
    </citation>
    <scope>NUCLEOTIDE SEQUENCE [LARGE SCALE GENOMIC DNA]</scope>
    <source>
        <strain evidence="1">SYSU2018</strain>
    </source>
</reference>
<name>A0ABD2MWT6_9CUCU</name>
<sequence>MSFSIVQSYSNCLLPFLWIGTTMALFRLFGSCPPAKVFVIAAAEGPDKVVIYLLRKTHATPSSPGQELSFMASLKTTVVGEGPARYSVSKVGTQFKSSRINTFWNCGAKRCTSSVSSVIAVLVS</sequence>
<accession>A0ABD2MWT6</accession>
<keyword evidence="2" id="KW-1185">Reference proteome</keyword>
<dbReference type="Proteomes" id="UP001516400">
    <property type="component" value="Unassembled WGS sequence"/>
</dbReference>
<dbReference type="AlphaFoldDB" id="A0ABD2MWT6"/>
<gene>
    <name evidence="1" type="ORF">HHI36_021327</name>
</gene>
<dbReference type="EMBL" id="JABFTP020000042">
    <property type="protein sequence ID" value="KAL3270805.1"/>
    <property type="molecule type" value="Genomic_DNA"/>
</dbReference>